<reference evidence="1 2" key="1">
    <citation type="submission" date="2017-08" db="EMBL/GenBank/DDBJ databases">
        <title>Infants hospitalized years apart are colonized by the same room-sourced microbial strains.</title>
        <authorList>
            <person name="Brooks B."/>
            <person name="Olm M.R."/>
            <person name="Firek B.A."/>
            <person name="Baker R."/>
            <person name="Thomas B.C."/>
            <person name="Morowitz M.J."/>
            <person name="Banfield J.F."/>
        </authorList>
    </citation>
    <scope>NUCLEOTIDE SEQUENCE [LARGE SCALE GENOMIC DNA]</scope>
    <source>
        <strain evidence="1">S2_003_000_R2_14</strain>
    </source>
</reference>
<evidence type="ECO:0000313" key="1">
    <source>
        <dbReference type="EMBL" id="PZR12227.1"/>
    </source>
</evidence>
<gene>
    <name evidence="1" type="ORF">DI536_15060</name>
</gene>
<comment type="caution">
    <text evidence="1">The sequence shown here is derived from an EMBL/GenBank/DDBJ whole genome shotgun (WGS) entry which is preliminary data.</text>
</comment>
<protein>
    <submittedName>
        <fullName evidence="1">Uncharacterized protein</fullName>
    </submittedName>
</protein>
<accession>A0A2W5TE59</accession>
<proteinExistence type="predicted"/>
<name>A0A2W5TE59_9BACT</name>
<organism evidence="1 2">
    <name type="scientific">Archangium gephyra</name>
    <dbReference type="NCBI Taxonomy" id="48"/>
    <lineage>
        <taxon>Bacteria</taxon>
        <taxon>Pseudomonadati</taxon>
        <taxon>Myxococcota</taxon>
        <taxon>Myxococcia</taxon>
        <taxon>Myxococcales</taxon>
        <taxon>Cystobacterineae</taxon>
        <taxon>Archangiaceae</taxon>
        <taxon>Archangium</taxon>
    </lineage>
</organism>
<dbReference type="AlphaFoldDB" id="A0A2W5TE59"/>
<sequence>MTIKSLTSKTFVAQFDQPQTVIDPDNLGADLAKKLGDLGISPADLKKIAGADGRLRSSADFKKLFALVDRFDGAADKRLALTDGSKAPTVAGQLNQALLDEVKTNLGFAQYATGSLRVAKQPELKVIANALVVDPKDQMPAVSLPMKGLDQTVYGPPLGLDGQEACMRTAVAQAEQYLAKALGRNAPTLNPHNDSIQVAYAEDDDGRIQPDAAQLKLGRDYIDKSLDVGYPVVIGVSYGTHVENHDKLTEHFVTIHKRGYDKDGRQFYEFKDPGNSGATGRLYVDKDTGKLFKEGDHKSGYVVSLDYELTQVRTWKGLE</sequence>
<dbReference type="Proteomes" id="UP000249061">
    <property type="component" value="Unassembled WGS sequence"/>
</dbReference>
<dbReference type="EMBL" id="QFQP01000012">
    <property type="protein sequence ID" value="PZR12227.1"/>
    <property type="molecule type" value="Genomic_DNA"/>
</dbReference>
<evidence type="ECO:0000313" key="2">
    <source>
        <dbReference type="Proteomes" id="UP000249061"/>
    </source>
</evidence>